<organism evidence="2 3">
    <name type="scientific">Paramecium primaurelia</name>
    <dbReference type="NCBI Taxonomy" id="5886"/>
    <lineage>
        <taxon>Eukaryota</taxon>
        <taxon>Sar</taxon>
        <taxon>Alveolata</taxon>
        <taxon>Ciliophora</taxon>
        <taxon>Intramacronucleata</taxon>
        <taxon>Oligohymenophorea</taxon>
        <taxon>Peniculida</taxon>
        <taxon>Parameciidae</taxon>
        <taxon>Paramecium</taxon>
    </lineage>
</organism>
<sequence length="104" mass="11456">MQKIKLLVLLALAATLAAVMYQYAPLEQYYNLRRLSHETYTKGEANYEFCTSLCTSKGGVNCGGKRKGCCNPNACSANKIYGWDECAKGQSVRLGTDKCIGSWD</sequence>
<evidence type="ECO:0000256" key="1">
    <source>
        <dbReference type="SAM" id="SignalP"/>
    </source>
</evidence>
<feature type="signal peptide" evidence="1">
    <location>
        <begin position="1"/>
        <end position="18"/>
    </location>
</feature>
<protein>
    <submittedName>
        <fullName evidence="2">Uncharacterized protein</fullName>
    </submittedName>
</protein>
<proteinExistence type="predicted"/>
<keyword evidence="3" id="KW-1185">Reference proteome</keyword>
<name>A0A8S1NVV6_PARPR</name>
<dbReference type="Proteomes" id="UP000688137">
    <property type="component" value="Unassembled WGS sequence"/>
</dbReference>
<gene>
    <name evidence="2" type="ORF">PPRIM_AZ9-3.1.T0990148</name>
</gene>
<evidence type="ECO:0000313" key="2">
    <source>
        <dbReference type="EMBL" id="CAD8095780.1"/>
    </source>
</evidence>
<comment type="caution">
    <text evidence="2">The sequence shown here is derived from an EMBL/GenBank/DDBJ whole genome shotgun (WGS) entry which is preliminary data.</text>
</comment>
<accession>A0A8S1NVV6</accession>
<evidence type="ECO:0000313" key="3">
    <source>
        <dbReference type="Proteomes" id="UP000688137"/>
    </source>
</evidence>
<reference evidence="2" key="1">
    <citation type="submission" date="2021-01" db="EMBL/GenBank/DDBJ databases">
        <authorList>
            <consortium name="Genoscope - CEA"/>
            <person name="William W."/>
        </authorList>
    </citation>
    <scope>NUCLEOTIDE SEQUENCE</scope>
</reference>
<dbReference type="EMBL" id="CAJJDM010000102">
    <property type="protein sequence ID" value="CAD8095780.1"/>
    <property type="molecule type" value="Genomic_DNA"/>
</dbReference>
<dbReference type="AlphaFoldDB" id="A0A8S1NVV6"/>
<keyword evidence="1" id="KW-0732">Signal</keyword>
<feature type="chain" id="PRO_5035801861" evidence="1">
    <location>
        <begin position="19"/>
        <end position="104"/>
    </location>
</feature>